<dbReference type="InParanoid" id="A0A5C3NRH7"/>
<organism evidence="1 2">
    <name type="scientific">Polyporus arcularius HHB13444</name>
    <dbReference type="NCBI Taxonomy" id="1314778"/>
    <lineage>
        <taxon>Eukaryota</taxon>
        <taxon>Fungi</taxon>
        <taxon>Dikarya</taxon>
        <taxon>Basidiomycota</taxon>
        <taxon>Agaricomycotina</taxon>
        <taxon>Agaricomycetes</taxon>
        <taxon>Polyporales</taxon>
        <taxon>Polyporaceae</taxon>
        <taxon>Polyporus</taxon>
    </lineage>
</organism>
<keyword evidence="2" id="KW-1185">Reference proteome</keyword>
<sequence>MSAPDALCSYRNTSVIRELRPGPVVVHRVLFLFPFQFPLPFPILPCCSLHVPCPDSSSTRTQWRCMSESNARPGPSLCATDRPTGGVPAAAQRVRSRRLGDMEVWDTDDTHGRVTTDTDDLEASRACAAMYRPRRPSPSYDAEAQFEVRSRVNCSRVADVFRVPSPGQSGLYYCTSTLELACGRSSYTDTTVFAHREDRDAVRACEWLQRRCCVLFQSGPGMRRRAGAAHSRDVQSRRSVGMERIRLLARVESARRVV</sequence>
<protein>
    <submittedName>
        <fullName evidence="1">Uncharacterized protein</fullName>
    </submittedName>
</protein>
<accession>A0A5C3NRH7</accession>
<dbReference type="AlphaFoldDB" id="A0A5C3NRH7"/>
<reference evidence="1 2" key="1">
    <citation type="journal article" date="2019" name="Nat. Ecol. Evol.">
        <title>Megaphylogeny resolves global patterns of mushroom evolution.</title>
        <authorList>
            <person name="Varga T."/>
            <person name="Krizsan K."/>
            <person name="Foldi C."/>
            <person name="Dima B."/>
            <person name="Sanchez-Garcia M."/>
            <person name="Sanchez-Ramirez S."/>
            <person name="Szollosi G.J."/>
            <person name="Szarkandi J.G."/>
            <person name="Papp V."/>
            <person name="Albert L."/>
            <person name="Andreopoulos W."/>
            <person name="Angelini C."/>
            <person name="Antonin V."/>
            <person name="Barry K.W."/>
            <person name="Bougher N.L."/>
            <person name="Buchanan P."/>
            <person name="Buyck B."/>
            <person name="Bense V."/>
            <person name="Catcheside P."/>
            <person name="Chovatia M."/>
            <person name="Cooper J."/>
            <person name="Damon W."/>
            <person name="Desjardin D."/>
            <person name="Finy P."/>
            <person name="Geml J."/>
            <person name="Haridas S."/>
            <person name="Hughes K."/>
            <person name="Justo A."/>
            <person name="Karasinski D."/>
            <person name="Kautmanova I."/>
            <person name="Kiss B."/>
            <person name="Kocsube S."/>
            <person name="Kotiranta H."/>
            <person name="LaButti K.M."/>
            <person name="Lechner B.E."/>
            <person name="Liimatainen K."/>
            <person name="Lipzen A."/>
            <person name="Lukacs Z."/>
            <person name="Mihaltcheva S."/>
            <person name="Morgado L.N."/>
            <person name="Niskanen T."/>
            <person name="Noordeloos M.E."/>
            <person name="Ohm R.A."/>
            <person name="Ortiz-Santana B."/>
            <person name="Ovrebo C."/>
            <person name="Racz N."/>
            <person name="Riley R."/>
            <person name="Savchenko A."/>
            <person name="Shiryaev A."/>
            <person name="Soop K."/>
            <person name="Spirin V."/>
            <person name="Szebenyi C."/>
            <person name="Tomsovsky M."/>
            <person name="Tulloss R.E."/>
            <person name="Uehling J."/>
            <person name="Grigoriev I.V."/>
            <person name="Vagvolgyi C."/>
            <person name="Papp T."/>
            <person name="Martin F.M."/>
            <person name="Miettinen O."/>
            <person name="Hibbett D.S."/>
            <person name="Nagy L.G."/>
        </authorList>
    </citation>
    <scope>NUCLEOTIDE SEQUENCE [LARGE SCALE GENOMIC DNA]</scope>
    <source>
        <strain evidence="1 2">HHB13444</strain>
    </source>
</reference>
<evidence type="ECO:0000313" key="1">
    <source>
        <dbReference type="EMBL" id="TFK79642.1"/>
    </source>
</evidence>
<dbReference type="Proteomes" id="UP000308197">
    <property type="component" value="Unassembled WGS sequence"/>
</dbReference>
<evidence type="ECO:0000313" key="2">
    <source>
        <dbReference type="Proteomes" id="UP000308197"/>
    </source>
</evidence>
<dbReference type="EMBL" id="ML211973">
    <property type="protein sequence ID" value="TFK79642.1"/>
    <property type="molecule type" value="Genomic_DNA"/>
</dbReference>
<gene>
    <name evidence="1" type="ORF">K466DRAFT_8981</name>
</gene>
<proteinExistence type="predicted"/>
<name>A0A5C3NRH7_9APHY</name>